<dbReference type="InterPro" id="IPR001584">
    <property type="entry name" value="Integrase_cat-core"/>
</dbReference>
<evidence type="ECO:0000313" key="3">
    <source>
        <dbReference type="Proteomes" id="UP000533080"/>
    </source>
</evidence>
<dbReference type="EMBL" id="JABFNT010000242">
    <property type="protein sequence ID" value="NOJ83795.1"/>
    <property type="molecule type" value="Genomic_DNA"/>
</dbReference>
<dbReference type="SUPFAM" id="SSF53098">
    <property type="entry name" value="Ribonuclease H-like"/>
    <property type="match status" value="1"/>
</dbReference>
<name>A0A7Y4IRS4_MYXXA</name>
<dbReference type="InterPro" id="IPR012337">
    <property type="entry name" value="RNaseH-like_sf"/>
</dbReference>
<feature type="domain" description="Integrase catalytic" evidence="1">
    <location>
        <begin position="2"/>
        <end position="50"/>
    </location>
</feature>
<dbReference type="Proteomes" id="UP000533080">
    <property type="component" value="Unassembled WGS sequence"/>
</dbReference>
<sequence>MAEAFVKTFKRDCVYVNDLPSASHVLARLPVGCDDYNRCHPHRGLKMMSPREFRSANSHP</sequence>
<dbReference type="Pfam" id="PF13683">
    <property type="entry name" value="rve_3"/>
    <property type="match status" value="1"/>
</dbReference>
<protein>
    <submittedName>
        <fullName evidence="2">Transposase</fullName>
    </submittedName>
</protein>
<comment type="caution">
    <text evidence="2">The sequence shown here is derived from an EMBL/GenBank/DDBJ whole genome shotgun (WGS) entry which is preliminary data.</text>
</comment>
<dbReference type="AlphaFoldDB" id="A0A7Y4IRS4"/>
<evidence type="ECO:0000259" key="1">
    <source>
        <dbReference type="Pfam" id="PF13683"/>
    </source>
</evidence>
<reference evidence="2 3" key="1">
    <citation type="submission" date="2020-05" db="EMBL/GenBank/DDBJ databases">
        <authorList>
            <person name="Whitworth D."/>
        </authorList>
    </citation>
    <scope>NUCLEOTIDE SEQUENCE [LARGE SCALE GENOMIC DNA]</scope>
    <source>
        <strain evidence="2 3">AM005</strain>
    </source>
</reference>
<dbReference type="GO" id="GO:0015074">
    <property type="term" value="P:DNA integration"/>
    <property type="evidence" value="ECO:0007669"/>
    <property type="project" value="InterPro"/>
</dbReference>
<evidence type="ECO:0000313" key="2">
    <source>
        <dbReference type="EMBL" id="NOJ83795.1"/>
    </source>
</evidence>
<accession>A0A7Y4IRS4</accession>
<proteinExistence type="predicted"/>
<organism evidence="2 3">
    <name type="scientific">Myxococcus xanthus</name>
    <dbReference type="NCBI Taxonomy" id="34"/>
    <lineage>
        <taxon>Bacteria</taxon>
        <taxon>Pseudomonadati</taxon>
        <taxon>Myxococcota</taxon>
        <taxon>Myxococcia</taxon>
        <taxon>Myxococcales</taxon>
        <taxon>Cystobacterineae</taxon>
        <taxon>Myxococcaceae</taxon>
        <taxon>Myxococcus</taxon>
    </lineage>
</organism>
<gene>
    <name evidence="2" type="ORF">HNV28_36730</name>
</gene>